<proteinExistence type="predicted"/>
<dbReference type="Proteomes" id="UP000492820">
    <property type="component" value="Unassembled WGS sequence"/>
</dbReference>
<reference evidence="1" key="2">
    <citation type="submission" date="2014-06" db="EMBL/GenBank/DDBJ databases">
        <authorList>
            <person name="Aslett M."/>
        </authorList>
    </citation>
    <scope>NUCLEOTIDE SEQUENCE</scope>
</reference>
<accession>A0A068X0Q4</accession>
<dbReference type="AlphaFoldDB" id="A0A068X0Q4"/>
<protein>
    <submittedName>
        <fullName evidence="3">Secreted protein</fullName>
    </submittedName>
</protein>
<reference evidence="3" key="3">
    <citation type="submission" date="2020-10" db="UniProtKB">
        <authorList>
            <consortium name="WormBaseParasite"/>
        </authorList>
    </citation>
    <scope>IDENTIFICATION</scope>
</reference>
<evidence type="ECO:0000313" key="1">
    <source>
        <dbReference type="EMBL" id="CDS23553.1"/>
    </source>
</evidence>
<gene>
    <name evidence="1" type="ORF">EgrG_002042500</name>
</gene>
<reference evidence="1 2" key="1">
    <citation type="journal article" date="2013" name="Nature">
        <title>The genomes of four tapeworm species reveal adaptations to parasitism.</title>
        <authorList>
            <person name="Tsai I.J."/>
            <person name="Zarowiecki M."/>
            <person name="Holroyd N."/>
            <person name="Garciarrubio A."/>
            <person name="Sanchez-Flores A."/>
            <person name="Brooks K.L."/>
            <person name="Tracey A."/>
            <person name="Bobes R.J."/>
            <person name="Fragoso G."/>
            <person name="Sciutto E."/>
            <person name="Aslett M."/>
            <person name="Beasley H."/>
            <person name="Bennett H.M."/>
            <person name="Cai J."/>
            <person name="Camicia F."/>
            <person name="Clark R."/>
            <person name="Cucher M."/>
            <person name="De Silva N."/>
            <person name="Day T.A."/>
            <person name="Deplazes P."/>
            <person name="Estrada K."/>
            <person name="Fernandez C."/>
            <person name="Holland P.W."/>
            <person name="Hou J."/>
            <person name="Hu S."/>
            <person name="Huckvale T."/>
            <person name="Hung S.S."/>
            <person name="Kamenetzky L."/>
            <person name="Keane J.A."/>
            <person name="Kiss F."/>
            <person name="Koziol U."/>
            <person name="Lambert O."/>
            <person name="Liu K."/>
            <person name="Luo X."/>
            <person name="Luo Y."/>
            <person name="Macchiaroli N."/>
            <person name="Nichol S."/>
            <person name="Paps J."/>
            <person name="Parkinson J."/>
            <person name="Pouchkina-Stantcheva N."/>
            <person name="Riddiford N."/>
            <person name="Rosenzvit M."/>
            <person name="Salinas G."/>
            <person name="Wasmuth J.D."/>
            <person name="Zamanian M."/>
            <person name="Zheng Y."/>
            <person name="Cai X."/>
            <person name="Soberon X."/>
            <person name="Olson P.D."/>
            <person name="Laclette J.P."/>
            <person name="Brehm K."/>
            <person name="Berriman M."/>
            <person name="Garciarrubio A."/>
            <person name="Bobes R.J."/>
            <person name="Fragoso G."/>
            <person name="Sanchez-Flores A."/>
            <person name="Estrada K."/>
            <person name="Cevallos M.A."/>
            <person name="Morett E."/>
            <person name="Gonzalez V."/>
            <person name="Portillo T."/>
            <person name="Ochoa-Leyva A."/>
            <person name="Jose M.V."/>
            <person name="Sciutto E."/>
            <person name="Landa A."/>
            <person name="Jimenez L."/>
            <person name="Valdes V."/>
            <person name="Carrero J.C."/>
            <person name="Larralde C."/>
            <person name="Morales-Montor J."/>
            <person name="Limon-Lason J."/>
            <person name="Soberon X."/>
            <person name="Laclette J.P."/>
        </authorList>
    </citation>
    <scope>NUCLEOTIDE SEQUENCE [LARGE SCALE GENOMIC DNA]</scope>
</reference>
<sequence>MCVCACAKMIILTLPSPSPGQTPCHPRRGAFERPDNLAPIIAICAQAAEEGHVNGRGDALACGSFHYEFDRSQPIGGRSIPGRTAKEQQCVLADTLIGFTSVQLTSKAKAEAPALTL</sequence>
<evidence type="ECO:0000313" key="3">
    <source>
        <dbReference type="WBParaSite" id="EgrG_002042500"/>
    </source>
</evidence>
<dbReference type="EMBL" id="LK028592">
    <property type="protein sequence ID" value="CDS23553.1"/>
    <property type="molecule type" value="Genomic_DNA"/>
</dbReference>
<organism evidence="1">
    <name type="scientific">Echinococcus granulosus</name>
    <name type="common">Hydatid tapeworm</name>
    <dbReference type="NCBI Taxonomy" id="6210"/>
    <lineage>
        <taxon>Eukaryota</taxon>
        <taxon>Metazoa</taxon>
        <taxon>Spiralia</taxon>
        <taxon>Lophotrochozoa</taxon>
        <taxon>Platyhelminthes</taxon>
        <taxon>Cestoda</taxon>
        <taxon>Eucestoda</taxon>
        <taxon>Cyclophyllidea</taxon>
        <taxon>Taeniidae</taxon>
        <taxon>Echinococcus</taxon>
        <taxon>Echinococcus granulosus group</taxon>
    </lineage>
</organism>
<evidence type="ECO:0000313" key="2">
    <source>
        <dbReference type="Proteomes" id="UP000492820"/>
    </source>
</evidence>
<dbReference type="WBParaSite" id="EgrG_002042500">
    <property type="protein sequence ID" value="EgrG_002042500"/>
    <property type="gene ID" value="EgrG_002042500"/>
</dbReference>
<name>A0A068X0Q4_ECHGR</name>